<sequence length="738" mass="79658">MTKKEQLIIKGMHCASCAINVEKALLKSEGVTEASVNLASEKASVLYDPAKTDTNKLINIVKKVGYDAEESQIISTEKEKDKSKDYYMLLRRFILAALLSIPVFVISMPHVFKVFGLNIDFLMDFPNRKLLLFALTTPVQFISGASFYKGALVALKNKTSNMDTLVVVGTSAAYFYSVISTFFVSGIVFYEIAALLITFILLGKLLETNAKGKAGEAIKKLLELKSKTARVIKDGKEYDIPIDDVKVGDIVLIRPGEKIPVDGVIIEGLTSVDESMISGEPIPVEKKPGDKVIGATINKFGAIKVKTSLVGEGTVLAQIVKLVEEAQGSKAPIQRIADTVSAYFVPTVLILSLFTFIVWYFVVDQTFTFSLLTAIAVVVIACPCALGLATPAAIIVGTGKGAENGILIKSAASLEIAQRLTTVVFDKTGTLTKGKPEVTDIISFDKNQETDVLEVAGTLEKFSEHPLAEAIDTYVEFKKIKLKDVEDFKAIPGKGIEGKLNSKSAMLGNRSLFKTENIRITEEIEQKISSLEIDGKTVMIIGLNNEIIGAIAVADTLKENVKDAIQKLHKMNIETIIITGDNKITAQAVANKVGIKKVIAEVLPYEKAKEIKELQKNGKIVAMVGDGINDSVALTQADVGIALGAGTDIAIEAGDIVLVKNNLMDAVRAIRLSKLTMTKIKQNLFWAFFYNVIGIPVAAGVLYPATGLLLTPELAGLAMGFSSVSVVTNSLLLKKKTL</sequence>
<feature type="transmembrane region" description="Helical" evidence="14">
    <location>
        <begin position="715"/>
        <end position="733"/>
    </location>
</feature>
<evidence type="ECO:0000256" key="12">
    <source>
        <dbReference type="ARBA" id="ARBA00023065"/>
    </source>
</evidence>
<feature type="transmembrane region" description="Helical" evidence="14">
    <location>
        <begin position="340"/>
        <end position="362"/>
    </location>
</feature>
<dbReference type="Gene3D" id="3.40.50.1000">
    <property type="entry name" value="HAD superfamily/HAD-like"/>
    <property type="match status" value="1"/>
</dbReference>
<dbReference type="Proteomes" id="UP000033869">
    <property type="component" value="Unassembled WGS sequence"/>
</dbReference>
<feature type="transmembrane region" description="Helical" evidence="14">
    <location>
        <begin position="160"/>
        <end position="176"/>
    </location>
</feature>
<dbReference type="GO" id="GO:0005507">
    <property type="term" value="F:copper ion binding"/>
    <property type="evidence" value="ECO:0007669"/>
    <property type="project" value="TreeGrafter"/>
</dbReference>
<evidence type="ECO:0000256" key="14">
    <source>
        <dbReference type="RuleBase" id="RU362081"/>
    </source>
</evidence>
<evidence type="ECO:0000256" key="10">
    <source>
        <dbReference type="ARBA" id="ARBA00022967"/>
    </source>
</evidence>
<dbReference type="SUPFAM" id="SSF81653">
    <property type="entry name" value="Calcium ATPase, transduction domain A"/>
    <property type="match status" value="1"/>
</dbReference>
<dbReference type="FunFam" id="2.70.150.10:FF:000020">
    <property type="entry name" value="Copper-exporting P-type ATPase A"/>
    <property type="match status" value="1"/>
</dbReference>
<keyword evidence="10" id="KW-1278">Translocase</keyword>
<dbReference type="InterPro" id="IPR023298">
    <property type="entry name" value="ATPase_P-typ_TM_dom_sf"/>
</dbReference>
<evidence type="ECO:0000256" key="4">
    <source>
        <dbReference type="ARBA" id="ARBA00022448"/>
    </source>
</evidence>
<keyword evidence="5 14" id="KW-1003">Cell membrane</keyword>
<dbReference type="PRINTS" id="PR00943">
    <property type="entry name" value="CUATPASE"/>
</dbReference>
<dbReference type="InterPro" id="IPR023299">
    <property type="entry name" value="ATPase_P-typ_cyto_dom_N"/>
</dbReference>
<dbReference type="PRINTS" id="PR00119">
    <property type="entry name" value="CATATPASE"/>
</dbReference>
<dbReference type="NCBIfam" id="TIGR01511">
    <property type="entry name" value="ATPase-IB1_Cu"/>
    <property type="match status" value="1"/>
</dbReference>
<dbReference type="AlphaFoldDB" id="A0A0G0W9L0"/>
<evidence type="ECO:0000256" key="8">
    <source>
        <dbReference type="ARBA" id="ARBA00022741"/>
    </source>
</evidence>
<keyword evidence="4" id="KW-0813">Transport</keyword>
<dbReference type="InterPro" id="IPR036163">
    <property type="entry name" value="HMA_dom_sf"/>
</dbReference>
<dbReference type="CDD" id="cd00371">
    <property type="entry name" value="HMA"/>
    <property type="match status" value="1"/>
</dbReference>
<evidence type="ECO:0000256" key="2">
    <source>
        <dbReference type="ARBA" id="ARBA00006024"/>
    </source>
</evidence>
<dbReference type="FunFam" id="3.30.70.100:FF:000005">
    <property type="entry name" value="Copper-exporting P-type ATPase A"/>
    <property type="match status" value="1"/>
</dbReference>
<dbReference type="PATRIC" id="fig|1618344.3.peg.93"/>
<evidence type="ECO:0000256" key="7">
    <source>
        <dbReference type="ARBA" id="ARBA00022723"/>
    </source>
</evidence>
<dbReference type="SFLD" id="SFLDF00027">
    <property type="entry name" value="p-type_atpase"/>
    <property type="match status" value="1"/>
</dbReference>
<dbReference type="InterPro" id="IPR008250">
    <property type="entry name" value="ATPase_P-typ_transduc_dom_A_sf"/>
</dbReference>
<dbReference type="Pfam" id="PF00702">
    <property type="entry name" value="Hydrolase"/>
    <property type="match status" value="1"/>
</dbReference>
<feature type="transmembrane region" description="Helical" evidence="14">
    <location>
        <begin position="368"/>
        <end position="396"/>
    </location>
</feature>
<evidence type="ECO:0000256" key="5">
    <source>
        <dbReference type="ARBA" id="ARBA00022475"/>
    </source>
</evidence>
<reference evidence="16 17" key="1">
    <citation type="journal article" date="2015" name="Nature">
        <title>rRNA introns, odd ribosomes, and small enigmatic genomes across a large radiation of phyla.</title>
        <authorList>
            <person name="Brown C.T."/>
            <person name="Hug L.A."/>
            <person name="Thomas B.C."/>
            <person name="Sharon I."/>
            <person name="Castelle C.J."/>
            <person name="Singh A."/>
            <person name="Wilkins M.J."/>
            <person name="Williams K.H."/>
            <person name="Banfield J.F."/>
        </authorList>
    </citation>
    <scope>NUCLEOTIDE SEQUENCE [LARGE SCALE GENOMIC DNA]</scope>
</reference>
<dbReference type="InterPro" id="IPR006121">
    <property type="entry name" value="HMA_dom"/>
</dbReference>
<dbReference type="PANTHER" id="PTHR43520:SF8">
    <property type="entry name" value="P-TYPE CU(+) TRANSPORTER"/>
    <property type="match status" value="1"/>
</dbReference>
<evidence type="ECO:0000256" key="13">
    <source>
        <dbReference type="ARBA" id="ARBA00023136"/>
    </source>
</evidence>
<dbReference type="Pfam" id="PF00122">
    <property type="entry name" value="E1-E2_ATPase"/>
    <property type="match status" value="1"/>
</dbReference>
<dbReference type="InterPro" id="IPR044492">
    <property type="entry name" value="P_typ_ATPase_HD_dom"/>
</dbReference>
<dbReference type="PROSITE" id="PS00154">
    <property type="entry name" value="ATPASE_E1_E2"/>
    <property type="match status" value="1"/>
</dbReference>
<dbReference type="InterPro" id="IPR001757">
    <property type="entry name" value="P_typ_ATPase"/>
</dbReference>
<dbReference type="GO" id="GO:0005524">
    <property type="term" value="F:ATP binding"/>
    <property type="evidence" value="ECO:0007669"/>
    <property type="project" value="UniProtKB-UniRule"/>
</dbReference>
<comment type="subcellular location">
    <subcellularLocation>
        <location evidence="1">Cell membrane</location>
        <topology evidence="1">Multi-pass membrane protein</topology>
    </subcellularLocation>
</comment>
<keyword evidence="16" id="KW-0378">Hydrolase</keyword>
<comment type="similarity">
    <text evidence="2 14">Belongs to the cation transport ATPase (P-type) (TC 3.A.3) family. Type IB subfamily.</text>
</comment>
<dbReference type="SFLD" id="SFLDG00002">
    <property type="entry name" value="C1.7:_P-type_atpase_like"/>
    <property type="match status" value="1"/>
</dbReference>
<dbReference type="EMBL" id="LCBL01000001">
    <property type="protein sequence ID" value="KKS09684.1"/>
    <property type="molecule type" value="Genomic_DNA"/>
</dbReference>
<dbReference type="PRINTS" id="PR00942">
    <property type="entry name" value="CUATPASEI"/>
</dbReference>
<feature type="domain" description="HMA" evidence="15">
    <location>
        <begin position="3"/>
        <end position="69"/>
    </location>
</feature>
<proteinExistence type="inferred from homology"/>
<evidence type="ECO:0000313" key="17">
    <source>
        <dbReference type="Proteomes" id="UP000033869"/>
    </source>
</evidence>
<feature type="transmembrane region" description="Helical" evidence="14">
    <location>
        <begin position="130"/>
        <end position="148"/>
    </location>
</feature>
<dbReference type="EC" id="7.2.2.8" evidence="3"/>
<evidence type="ECO:0000256" key="11">
    <source>
        <dbReference type="ARBA" id="ARBA00022989"/>
    </source>
</evidence>
<dbReference type="GO" id="GO:0005886">
    <property type="term" value="C:plasma membrane"/>
    <property type="evidence" value="ECO:0007669"/>
    <property type="project" value="UniProtKB-SubCell"/>
</dbReference>
<keyword evidence="8 14" id="KW-0547">Nucleotide-binding</keyword>
<dbReference type="Gene3D" id="3.40.1110.10">
    <property type="entry name" value="Calcium-transporting ATPase, cytoplasmic domain N"/>
    <property type="match status" value="2"/>
</dbReference>
<feature type="transmembrane region" description="Helical" evidence="14">
    <location>
        <begin position="684"/>
        <end position="703"/>
    </location>
</feature>
<dbReference type="NCBIfam" id="TIGR01494">
    <property type="entry name" value="ATPase_P-type"/>
    <property type="match status" value="1"/>
</dbReference>
<dbReference type="InterPro" id="IPR023214">
    <property type="entry name" value="HAD_sf"/>
</dbReference>
<keyword evidence="13 14" id="KW-0472">Membrane</keyword>
<evidence type="ECO:0000256" key="3">
    <source>
        <dbReference type="ARBA" id="ARBA00012517"/>
    </source>
</evidence>
<evidence type="ECO:0000256" key="1">
    <source>
        <dbReference type="ARBA" id="ARBA00004651"/>
    </source>
</evidence>
<dbReference type="SUPFAM" id="SSF56784">
    <property type="entry name" value="HAD-like"/>
    <property type="match status" value="1"/>
</dbReference>
<keyword evidence="6 14" id="KW-0812">Transmembrane</keyword>
<dbReference type="GO" id="GO:0043682">
    <property type="term" value="F:P-type divalent copper transporter activity"/>
    <property type="evidence" value="ECO:0007669"/>
    <property type="project" value="TreeGrafter"/>
</dbReference>
<dbReference type="SFLD" id="SFLDS00003">
    <property type="entry name" value="Haloacid_Dehalogenase"/>
    <property type="match status" value="1"/>
</dbReference>
<protein>
    <recommendedName>
        <fullName evidence="3">P-type Cu(+) transporter</fullName>
        <ecNumber evidence="3">7.2.2.8</ecNumber>
    </recommendedName>
</protein>
<accession>A0A0G0W9L0</accession>
<dbReference type="GO" id="GO:0055070">
    <property type="term" value="P:copper ion homeostasis"/>
    <property type="evidence" value="ECO:0007669"/>
    <property type="project" value="TreeGrafter"/>
</dbReference>
<feature type="transmembrane region" description="Helical" evidence="14">
    <location>
        <begin position="182"/>
        <end position="203"/>
    </location>
</feature>
<dbReference type="SUPFAM" id="SSF55008">
    <property type="entry name" value="HMA, heavy metal-associated domain"/>
    <property type="match status" value="1"/>
</dbReference>
<dbReference type="NCBIfam" id="TIGR01525">
    <property type="entry name" value="ATPase-IB_hvy"/>
    <property type="match status" value="1"/>
</dbReference>
<dbReference type="CDD" id="cd02094">
    <property type="entry name" value="P-type_ATPase_Cu-like"/>
    <property type="match status" value="1"/>
</dbReference>
<gene>
    <name evidence="16" type="ORF">UU65_C0001G0089</name>
</gene>
<dbReference type="Gene3D" id="3.30.70.100">
    <property type="match status" value="1"/>
</dbReference>
<evidence type="ECO:0000313" key="16">
    <source>
        <dbReference type="EMBL" id="KKS09684.1"/>
    </source>
</evidence>
<keyword evidence="12" id="KW-0406">Ion transport</keyword>
<dbReference type="GO" id="GO:0140581">
    <property type="term" value="F:P-type monovalent copper transporter activity"/>
    <property type="evidence" value="ECO:0007669"/>
    <property type="project" value="UniProtKB-EC"/>
</dbReference>
<evidence type="ECO:0000256" key="6">
    <source>
        <dbReference type="ARBA" id="ARBA00022692"/>
    </source>
</evidence>
<organism evidence="16 17">
    <name type="scientific">candidate division CPR2 bacterium GW2011_GWC1_41_48</name>
    <dbReference type="NCBI Taxonomy" id="1618344"/>
    <lineage>
        <taxon>Bacteria</taxon>
        <taxon>Bacteria division CPR2</taxon>
    </lineage>
</organism>
<dbReference type="InterPro" id="IPR036412">
    <property type="entry name" value="HAD-like_sf"/>
</dbReference>
<dbReference type="InterPro" id="IPR017969">
    <property type="entry name" value="Heavy-metal-associated_CS"/>
</dbReference>
<feature type="transmembrane region" description="Helical" evidence="14">
    <location>
        <begin position="89"/>
        <end position="110"/>
    </location>
</feature>
<dbReference type="InterPro" id="IPR059000">
    <property type="entry name" value="ATPase_P-type_domA"/>
</dbReference>
<keyword evidence="7 14" id="KW-0479">Metal-binding</keyword>
<name>A0A0G0W9L0_UNCC2</name>
<dbReference type="InterPro" id="IPR018303">
    <property type="entry name" value="ATPase_P-typ_P_site"/>
</dbReference>
<dbReference type="SUPFAM" id="SSF81665">
    <property type="entry name" value="Calcium ATPase, transmembrane domain M"/>
    <property type="match status" value="1"/>
</dbReference>
<dbReference type="GO" id="GO:0016887">
    <property type="term" value="F:ATP hydrolysis activity"/>
    <property type="evidence" value="ECO:0007669"/>
    <property type="project" value="InterPro"/>
</dbReference>
<evidence type="ECO:0000259" key="15">
    <source>
        <dbReference type="PROSITE" id="PS50846"/>
    </source>
</evidence>
<dbReference type="Pfam" id="PF00403">
    <property type="entry name" value="HMA"/>
    <property type="match status" value="1"/>
</dbReference>
<dbReference type="Gene3D" id="2.70.150.10">
    <property type="entry name" value="Calcium-transporting ATPase, cytoplasmic transduction domain A"/>
    <property type="match status" value="1"/>
</dbReference>
<evidence type="ECO:0000256" key="9">
    <source>
        <dbReference type="ARBA" id="ARBA00022840"/>
    </source>
</evidence>
<dbReference type="PROSITE" id="PS01047">
    <property type="entry name" value="HMA_1"/>
    <property type="match status" value="1"/>
</dbReference>
<dbReference type="PANTHER" id="PTHR43520">
    <property type="entry name" value="ATP7, ISOFORM B"/>
    <property type="match status" value="1"/>
</dbReference>
<comment type="caution">
    <text evidence="16">The sequence shown here is derived from an EMBL/GenBank/DDBJ whole genome shotgun (WGS) entry which is preliminary data.</text>
</comment>
<dbReference type="InterPro" id="IPR027256">
    <property type="entry name" value="P-typ_ATPase_IB"/>
</dbReference>
<dbReference type="PROSITE" id="PS50846">
    <property type="entry name" value="HMA_2"/>
    <property type="match status" value="1"/>
</dbReference>
<keyword evidence="11 14" id="KW-1133">Transmembrane helix</keyword>
<keyword evidence="9 14" id="KW-0067">ATP-binding</keyword>